<protein>
    <submittedName>
        <fullName evidence="1">Uncharacterized protein</fullName>
    </submittedName>
</protein>
<evidence type="ECO:0000313" key="2">
    <source>
        <dbReference type="Proteomes" id="UP001207468"/>
    </source>
</evidence>
<comment type="caution">
    <text evidence="1">The sequence shown here is derived from an EMBL/GenBank/DDBJ whole genome shotgun (WGS) entry which is preliminary data.</text>
</comment>
<dbReference type="Proteomes" id="UP001207468">
    <property type="component" value="Unassembled WGS sequence"/>
</dbReference>
<name>A0ACC0U4C7_9AGAM</name>
<organism evidence="1 2">
    <name type="scientific">Russula earlei</name>
    <dbReference type="NCBI Taxonomy" id="71964"/>
    <lineage>
        <taxon>Eukaryota</taxon>
        <taxon>Fungi</taxon>
        <taxon>Dikarya</taxon>
        <taxon>Basidiomycota</taxon>
        <taxon>Agaricomycotina</taxon>
        <taxon>Agaricomycetes</taxon>
        <taxon>Russulales</taxon>
        <taxon>Russulaceae</taxon>
        <taxon>Russula</taxon>
    </lineage>
</organism>
<reference evidence="1" key="1">
    <citation type="submission" date="2021-03" db="EMBL/GenBank/DDBJ databases">
        <title>Evolutionary priming and transition to the ectomycorrhizal habit in an iconic lineage of mushroom-forming fungi: is preadaptation a requirement?</title>
        <authorList>
            <consortium name="DOE Joint Genome Institute"/>
            <person name="Looney B.P."/>
            <person name="Miyauchi S."/>
            <person name="Morin E."/>
            <person name="Drula E."/>
            <person name="Courty P.E."/>
            <person name="Chicoki N."/>
            <person name="Fauchery L."/>
            <person name="Kohler A."/>
            <person name="Kuo A."/>
            <person name="LaButti K."/>
            <person name="Pangilinan J."/>
            <person name="Lipzen A."/>
            <person name="Riley R."/>
            <person name="Andreopoulos W."/>
            <person name="He G."/>
            <person name="Johnson J."/>
            <person name="Barry K.W."/>
            <person name="Grigoriev I.V."/>
            <person name="Nagy L."/>
            <person name="Hibbett D."/>
            <person name="Henrissat B."/>
            <person name="Matheny P.B."/>
            <person name="Labbe J."/>
            <person name="Martin A.F."/>
        </authorList>
    </citation>
    <scope>NUCLEOTIDE SEQUENCE</scope>
    <source>
        <strain evidence="1">BPL698</strain>
    </source>
</reference>
<evidence type="ECO:0000313" key="1">
    <source>
        <dbReference type="EMBL" id="KAI9458705.1"/>
    </source>
</evidence>
<proteinExistence type="predicted"/>
<dbReference type="EMBL" id="JAGFNK010000207">
    <property type="protein sequence ID" value="KAI9458705.1"/>
    <property type="molecule type" value="Genomic_DNA"/>
</dbReference>
<keyword evidence="2" id="KW-1185">Reference proteome</keyword>
<gene>
    <name evidence="1" type="ORF">F5148DRAFT_1150965</name>
</gene>
<sequence length="115" mass="13243">MSQNNQTSCEERVFGEKPIHEQDEDYDLFHFWPSLNNRDVSSLYGPVSLRYSYSYSESNSRPQSPITFAPMVNHWPSPPQPPPQPETSVNFGLKIAHRLDRGIKGVKSKLRKPKL</sequence>
<accession>A0ACC0U4C7</accession>